<dbReference type="InterPro" id="IPR056002">
    <property type="entry name" value="DUF7580"/>
</dbReference>
<feature type="domain" description="Peptidase S8/S53" evidence="1">
    <location>
        <begin position="589"/>
        <end position="792"/>
    </location>
</feature>
<dbReference type="Pfam" id="PF24476">
    <property type="entry name" value="DUF7580"/>
    <property type="match status" value="1"/>
</dbReference>
<sequence>MAEPDLQTSFFFARNVAQRLRDIAHERSKQRGIKAICSELAAELATVQQRLEELGDQRSSAIGERRVLKLLDNLERLCQPTVSVPSSSQNDTFDQKRYPSLNRVLAKKEVRRKVIDGFAISPLAHRMKLIKLLKAFGKPQRNSLRGPDLSELLGQEGTQQQRDDYQGYIHALYDILASRCWCQRQDGRKDITANLRLNGCCSPGEVPDSMNFRLFFLDHPHSHDSGVYCQWQDAQICVLRKGVKFNTEKVVTSGPRFGEVLTIDTFCELITNRMHSQLKLVALNEGLVVNGPCPLSQGFLLDASSISLAELLDMAKLSRKMKLLLSYFLAKAVWQFYDSEWMRSGWTKETVHFMFERRSYTPKGIFVNEPFLSAHFDYHHVVQDDAFRTHLFPKILALGIMFLEIELGVNIEKHRITGCLGPNGQPCVNADHIAAIELFNSATLWEEMETFTKFKDVIKACLTPAPFMPYLNDANGLRDAFDKYIVTPLQELYRNAWGDPDTSSIRAIEITTPRQAMNEENHLSLSSLHSPRAVPIYQSPIDGPTTEWPNSGTSTLGLSSDVWFQELDKLNFVLRCKPSEEDTLHTPTRIAILDTGVIEDYVESVKAYKDFISKNDDDWQDNTGHGTNAVRLILKVYNAAEIYVGRVFENSKATRNTAALMVQAIRHAKDIWKVDIIVMPSGFESINREMTRAIDETNNARILVFAAASNYGNLREIAFPGRLYMYNKLICMFSTDTNVRCLPNFNPSASSAAMYSFAVLGENIVLPYVKEPLSGTSFATMIGAALAGRILDFSRQSDNRGRIRSAEVLNTVEGMSAVFAKMAPGGKDNGYDCMAPWKILHHSVDEDPGKRRKDERAHVCETISRALEDIYRT</sequence>
<protein>
    <submittedName>
        <fullName evidence="3">Uncharacterized protein</fullName>
    </submittedName>
</protein>
<dbReference type="PANTHER" id="PTHR35186:SF4">
    <property type="entry name" value="PRION-INHIBITION AND PROPAGATION HELO DOMAIN-CONTAINING PROTEIN"/>
    <property type="match status" value="1"/>
</dbReference>
<dbReference type="GO" id="GO:0006508">
    <property type="term" value="P:proteolysis"/>
    <property type="evidence" value="ECO:0007669"/>
    <property type="project" value="InterPro"/>
</dbReference>
<reference evidence="3 4" key="1">
    <citation type="submission" date="2014-04" db="EMBL/GenBank/DDBJ databases">
        <authorList>
            <consortium name="DOE Joint Genome Institute"/>
            <person name="Kuo A."/>
            <person name="Martino E."/>
            <person name="Perotto S."/>
            <person name="Kohler A."/>
            <person name="Nagy L.G."/>
            <person name="Floudas D."/>
            <person name="Copeland A."/>
            <person name="Barry K.W."/>
            <person name="Cichocki N."/>
            <person name="Veneault-Fourrey C."/>
            <person name="LaButti K."/>
            <person name="Lindquist E.A."/>
            <person name="Lipzen A."/>
            <person name="Lundell T."/>
            <person name="Morin E."/>
            <person name="Murat C."/>
            <person name="Sun H."/>
            <person name="Tunlid A."/>
            <person name="Henrissat B."/>
            <person name="Grigoriev I.V."/>
            <person name="Hibbett D.S."/>
            <person name="Martin F."/>
            <person name="Nordberg H.P."/>
            <person name="Cantor M.N."/>
            <person name="Hua S.X."/>
        </authorList>
    </citation>
    <scope>NUCLEOTIDE SEQUENCE [LARGE SCALE GENOMIC DNA]</scope>
    <source>
        <strain evidence="3 4">Zn</strain>
    </source>
</reference>
<dbReference type="GO" id="GO:0004252">
    <property type="term" value="F:serine-type endopeptidase activity"/>
    <property type="evidence" value="ECO:0007669"/>
    <property type="project" value="InterPro"/>
</dbReference>
<keyword evidence="4" id="KW-1185">Reference proteome</keyword>
<accession>A0A0C3GZB5</accession>
<dbReference type="OrthoDB" id="206201at2759"/>
<name>A0A0C3GZB5_OIDMZ</name>
<reference evidence="4" key="2">
    <citation type="submission" date="2015-01" db="EMBL/GenBank/DDBJ databases">
        <title>Evolutionary Origins and Diversification of the Mycorrhizal Mutualists.</title>
        <authorList>
            <consortium name="DOE Joint Genome Institute"/>
            <consortium name="Mycorrhizal Genomics Consortium"/>
            <person name="Kohler A."/>
            <person name="Kuo A."/>
            <person name="Nagy L.G."/>
            <person name="Floudas D."/>
            <person name="Copeland A."/>
            <person name="Barry K.W."/>
            <person name="Cichocki N."/>
            <person name="Veneault-Fourrey C."/>
            <person name="LaButti K."/>
            <person name="Lindquist E.A."/>
            <person name="Lipzen A."/>
            <person name="Lundell T."/>
            <person name="Morin E."/>
            <person name="Murat C."/>
            <person name="Riley R."/>
            <person name="Ohm R."/>
            <person name="Sun H."/>
            <person name="Tunlid A."/>
            <person name="Henrissat B."/>
            <person name="Grigoriev I.V."/>
            <person name="Hibbett D.S."/>
            <person name="Martin F."/>
        </authorList>
    </citation>
    <scope>NUCLEOTIDE SEQUENCE [LARGE SCALE GENOMIC DNA]</scope>
    <source>
        <strain evidence="4">Zn</strain>
    </source>
</reference>
<dbReference type="InterPro" id="IPR036852">
    <property type="entry name" value="Peptidase_S8/S53_dom_sf"/>
</dbReference>
<organism evidence="3 4">
    <name type="scientific">Oidiodendron maius (strain Zn)</name>
    <dbReference type="NCBI Taxonomy" id="913774"/>
    <lineage>
        <taxon>Eukaryota</taxon>
        <taxon>Fungi</taxon>
        <taxon>Dikarya</taxon>
        <taxon>Ascomycota</taxon>
        <taxon>Pezizomycotina</taxon>
        <taxon>Leotiomycetes</taxon>
        <taxon>Leotiomycetes incertae sedis</taxon>
        <taxon>Myxotrichaceae</taxon>
        <taxon>Oidiodendron</taxon>
    </lineage>
</organism>
<dbReference type="HOGENOM" id="CLU_009240_0_0_1"/>
<evidence type="ECO:0000259" key="2">
    <source>
        <dbReference type="Pfam" id="PF24476"/>
    </source>
</evidence>
<dbReference type="Gene3D" id="3.40.50.200">
    <property type="entry name" value="Peptidase S8/S53 domain"/>
    <property type="match status" value="1"/>
</dbReference>
<dbReference type="EMBL" id="KN832884">
    <property type="protein sequence ID" value="KIM96504.1"/>
    <property type="molecule type" value="Genomic_DNA"/>
</dbReference>
<dbReference type="SUPFAM" id="SSF52743">
    <property type="entry name" value="Subtilisin-like"/>
    <property type="match status" value="1"/>
</dbReference>
<evidence type="ECO:0000313" key="4">
    <source>
        <dbReference type="Proteomes" id="UP000054321"/>
    </source>
</evidence>
<dbReference type="AlphaFoldDB" id="A0A0C3GZB5"/>
<dbReference type="InParanoid" id="A0A0C3GZB5"/>
<gene>
    <name evidence="3" type="ORF">OIDMADRAFT_170237</name>
</gene>
<dbReference type="STRING" id="913774.A0A0C3GZB5"/>
<dbReference type="Pfam" id="PF00082">
    <property type="entry name" value="Peptidase_S8"/>
    <property type="match status" value="1"/>
</dbReference>
<evidence type="ECO:0000313" key="3">
    <source>
        <dbReference type="EMBL" id="KIM96504.1"/>
    </source>
</evidence>
<proteinExistence type="predicted"/>
<dbReference type="Proteomes" id="UP000054321">
    <property type="component" value="Unassembled WGS sequence"/>
</dbReference>
<dbReference type="PANTHER" id="PTHR35186">
    <property type="entry name" value="ANK_REP_REGION DOMAIN-CONTAINING PROTEIN"/>
    <property type="match status" value="1"/>
</dbReference>
<feature type="domain" description="DUF7580" evidence="2">
    <location>
        <begin position="160"/>
        <end position="490"/>
    </location>
</feature>
<dbReference type="InterPro" id="IPR000209">
    <property type="entry name" value="Peptidase_S8/S53_dom"/>
</dbReference>
<evidence type="ECO:0000259" key="1">
    <source>
        <dbReference type="Pfam" id="PF00082"/>
    </source>
</evidence>